<keyword evidence="2" id="KW-0472">Membrane</keyword>
<dbReference type="Proteomes" id="UP000254161">
    <property type="component" value="Unassembled WGS sequence"/>
</dbReference>
<feature type="compositionally biased region" description="Polar residues" evidence="1">
    <location>
        <begin position="102"/>
        <end position="117"/>
    </location>
</feature>
<feature type="compositionally biased region" description="Polar residues" evidence="1">
    <location>
        <begin position="54"/>
        <end position="82"/>
    </location>
</feature>
<dbReference type="EMBL" id="UFUZ01000001">
    <property type="protein sequence ID" value="SUX26364.1"/>
    <property type="molecule type" value="Genomic_DNA"/>
</dbReference>
<keyword evidence="2" id="KW-1133">Transmembrane helix</keyword>
<name>A0A381EH58_CAMUP</name>
<reference evidence="4 5" key="1">
    <citation type="submission" date="2018-06" db="EMBL/GenBank/DDBJ databases">
        <authorList>
            <consortium name="Pathogen Informatics"/>
            <person name="Doyle S."/>
        </authorList>
    </citation>
    <scope>NUCLEOTIDE SEQUENCE [LARGE SCALE GENOMIC DNA]</scope>
    <source>
        <strain evidence="4 5">NCTC12264</strain>
    </source>
</reference>
<dbReference type="InterPro" id="IPR036680">
    <property type="entry name" value="SPOR-like_sf"/>
</dbReference>
<evidence type="ECO:0000313" key="5">
    <source>
        <dbReference type="Proteomes" id="UP000254161"/>
    </source>
</evidence>
<feature type="region of interest" description="Disordered" evidence="1">
    <location>
        <begin position="135"/>
        <end position="173"/>
    </location>
</feature>
<evidence type="ECO:0000313" key="4">
    <source>
        <dbReference type="EMBL" id="SUX26364.1"/>
    </source>
</evidence>
<evidence type="ECO:0000259" key="3">
    <source>
        <dbReference type="PROSITE" id="PS51724"/>
    </source>
</evidence>
<dbReference type="InterPro" id="IPR007730">
    <property type="entry name" value="SPOR-like_dom"/>
</dbReference>
<dbReference type="Pfam" id="PF05036">
    <property type="entry name" value="SPOR"/>
    <property type="match status" value="1"/>
</dbReference>
<evidence type="ECO:0000256" key="1">
    <source>
        <dbReference type="SAM" id="MobiDB-lite"/>
    </source>
</evidence>
<organism evidence="4 5">
    <name type="scientific">Campylobacter upsaliensis</name>
    <dbReference type="NCBI Taxonomy" id="28080"/>
    <lineage>
        <taxon>Bacteria</taxon>
        <taxon>Pseudomonadati</taxon>
        <taxon>Campylobacterota</taxon>
        <taxon>Epsilonproteobacteria</taxon>
        <taxon>Campylobacterales</taxon>
        <taxon>Campylobacteraceae</taxon>
        <taxon>Campylobacter</taxon>
    </lineage>
</organism>
<dbReference type="AlphaFoldDB" id="A0A381EH58"/>
<feature type="region of interest" description="Disordered" evidence="1">
    <location>
        <begin position="52"/>
        <end position="83"/>
    </location>
</feature>
<evidence type="ECO:0000256" key="2">
    <source>
        <dbReference type="SAM" id="Phobius"/>
    </source>
</evidence>
<sequence length="267" mass="29981">MENNKKNEFDDIILEKGNKNEKIKKILLRAIALIILFLIVMIVMKLINSDESTEQLTPPSEPITQTPTESNNGFENMPITENSPEDQFDLLRKQLQGEESNESSQTQIESSVNNETQTPPPAIQESAEIEEQTLPPVAKQESNPVKQNIAKPKQEAPVKENPKKETPKKEANPKDLFKNVEAVPTHSSGLAMGMYVQIFSVSNLDQKSKELANVKAKGYDYKLFKTTVNGKEITKVLIGPFEKDKIANELAKIRQEIAKDAFSFTLK</sequence>
<dbReference type="SUPFAM" id="SSF110997">
    <property type="entry name" value="Sporulation related repeat"/>
    <property type="match status" value="1"/>
</dbReference>
<feature type="domain" description="SPOR" evidence="3">
    <location>
        <begin position="188"/>
        <end position="267"/>
    </location>
</feature>
<feature type="compositionally biased region" description="Basic and acidic residues" evidence="1">
    <location>
        <begin position="152"/>
        <end position="173"/>
    </location>
</feature>
<feature type="region of interest" description="Disordered" evidence="1">
    <location>
        <begin position="95"/>
        <end position="121"/>
    </location>
</feature>
<gene>
    <name evidence="4" type="ORF">NCTC12264_00587</name>
</gene>
<proteinExistence type="predicted"/>
<protein>
    <submittedName>
        <fullName evidence="4">Membrane protein</fullName>
    </submittedName>
</protein>
<accession>A0A381EH58</accession>
<keyword evidence="2" id="KW-0812">Transmembrane</keyword>
<feature type="transmembrane region" description="Helical" evidence="2">
    <location>
        <begin position="26"/>
        <end position="47"/>
    </location>
</feature>
<dbReference type="PROSITE" id="PS51724">
    <property type="entry name" value="SPOR"/>
    <property type="match status" value="1"/>
</dbReference>
<dbReference type="GO" id="GO:0042834">
    <property type="term" value="F:peptidoglycan binding"/>
    <property type="evidence" value="ECO:0007669"/>
    <property type="project" value="InterPro"/>
</dbReference>
<dbReference type="RefSeq" id="WP_115629408.1">
    <property type="nucleotide sequence ID" value="NZ_JANKIR010000017.1"/>
</dbReference>